<dbReference type="NCBIfam" id="TIGR02595">
    <property type="entry name" value="PEP_CTERM"/>
    <property type="match status" value="1"/>
</dbReference>
<name>A0ABT3TMA0_9GAMM</name>
<gene>
    <name evidence="3" type="ORF">EYC98_21355</name>
</gene>
<dbReference type="InterPro" id="IPR013424">
    <property type="entry name" value="Ice-binding_C"/>
</dbReference>
<sequence length="186" mass="19802">MLNKLRLLTLAILFHATASWATPMDYALDIDWTSGGLSGTSSTIFLTLDELTSTSYVVFKPGDAAGSELVSFEVTIDGLTFTEASETEYAGAYQARVGFLADMLDFIDYTGRGPGTLLSIDFVDAGSKVNRVLYTEIGANEIIGVIDASSLAPVDRVDVPVPATLALFGLGLVGLGITRRKRETHG</sequence>
<evidence type="ECO:0000259" key="2">
    <source>
        <dbReference type="Pfam" id="PF07589"/>
    </source>
</evidence>
<evidence type="ECO:0000256" key="1">
    <source>
        <dbReference type="SAM" id="SignalP"/>
    </source>
</evidence>
<organism evidence="3 4">
    <name type="scientific">Candidatus Litorirhabdus singularis</name>
    <dbReference type="NCBI Taxonomy" id="2518993"/>
    <lineage>
        <taxon>Bacteria</taxon>
        <taxon>Pseudomonadati</taxon>
        <taxon>Pseudomonadota</taxon>
        <taxon>Gammaproteobacteria</taxon>
        <taxon>Cellvibrionales</taxon>
        <taxon>Halieaceae</taxon>
        <taxon>Candidatus Litorirhabdus</taxon>
    </lineage>
</organism>
<accession>A0ABT3TMA0</accession>
<reference evidence="3" key="1">
    <citation type="submission" date="2019-02" db="EMBL/GenBank/DDBJ databases">
        <authorList>
            <person name="Li S.-H."/>
        </authorList>
    </citation>
    <scope>NUCLEOTIDE SEQUENCE</scope>
    <source>
        <strain evidence="3">IMCC14734</strain>
    </source>
</reference>
<feature type="signal peptide" evidence="1">
    <location>
        <begin position="1"/>
        <end position="21"/>
    </location>
</feature>
<evidence type="ECO:0000313" key="3">
    <source>
        <dbReference type="EMBL" id="MCX2983415.1"/>
    </source>
</evidence>
<dbReference type="Pfam" id="PF07589">
    <property type="entry name" value="PEP-CTERM"/>
    <property type="match status" value="1"/>
</dbReference>
<feature type="chain" id="PRO_5045642756" evidence="1">
    <location>
        <begin position="22"/>
        <end position="186"/>
    </location>
</feature>
<feature type="domain" description="Ice-binding protein C-terminal" evidence="2">
    <location>
        <begin position="158"/>
        <end position="180"/>
    </location>
</feature>
<dbReference type="RefSeq" id="WP_279247456.1">
    <property type="nucleotide sequence ID" value="NZ_SHNN01000008.1"/>
</dbReference>
<comment type="caution">
    <text evidence="3">The sequence shown here is derived from an EMBL/GenBank/DDBJ whole genome shotgun (WGS) entry which is preliminary data.</text>
</comment>
<protein>
    <submittedName>
        <fullName evidence="3">PEP-CTERM sorting domain-containing protein</fullName>
    </submittedName>
</protein>
<keyword evidence="1" id="KW-0732">Signal</keyword>
<keyword evidence="4" id="KW-1185">Reference proteome</keyword>
<evidence type="ECO:0000313" key="4">
    <source>
        <dbReference type="Proteomes" id="UP001143362"/>
    </source>
</evidence>
<proteinExistence type="predicted"/>
<dbReference type="Proteomes" id="UP001143362">
    <property type="component" value="Unassembled WGS sequence"/>
</dbReference>
<dbReference type="EMBL" id="SHNN01000008">
    <property type="protein sequence ID" value="MCX2983415.1"/>
    <property type="molecule type" value="Genomic_DNA"/>
</dbReference>